<accession>A0A9Q2H3Q8</accession>
<evidence type="ECO:0000256" key="10">
    <source>
        <dbReference type="SAM" id="Phobius"/>
    </source>
</evidence>
<comment type="function">
    <text evidence="2">Membrane-anchoring subunit of succinate dehydrogenase (SDH).</text>
</comment>
<evidence type="ECO:0000256" key="9">
    <source>
        <dbReference type="ARBA" id="ARBA00023136"/>
    </source>
</evidence>
<gene>
    <name evidence="11" type="ORF">DEE74_16930</name>
</gene>
<protein>
    <submittedName>
        <fullName evidence="11">Succinate dehydrogenase, hydrophobic membrane anchor protein</fullName>
    </submittedName>
</protein>
<evidence type="ECO:0000256" key="3">
    <source>
        <dbReference type="ARBA" id="ARBA00004370"/>
    </source>
</evidence>
<feature type="transmembrane region" description="Helical" evidence="10">
    <location>
        <begin position="23"/>
        <end position="43"/>
    </location>
</feature>
<feature type="non-terminal residue" evidence="11">
    <location>
        <position position="44"/>
    </location>
</feature>
<dbReference type="GO" id="GO:0016020">
    <property type="term" value="C:membrane"/>
    <property type="evidence" value="ECO:0007669"/>
    <property type="project" value="UniProtKB-SubCell"/>
</dbReference>
<keyword evidence="4" id="KW-0349">Heme</keyword>
<dbReference type="AlphaFoldDB" id="A0A9Q2H3Q8"/>
<comment type="subcellular location">
    <subcellularLocation>
        <location evidence="3">Membrane</location>
    </subcellularLocation>
</comment>
<keyword evidence="5 10" id="KW-0812">Transmembrane</keyword>
<keyword evidence="9 10" id="KW-0472">Membrane</keyword>
<dbReference type="Gene3D" id="1.20.1300.10">
    <property type="entry name" value="Fumarate reductase/succinate dehydrogenase, transmembrane subunit"/>
    <property type="match status" value="1"/>
</dbReference>
<evidence type="ECO:0000256" key="4">
    <source>
        <dbReference type="ARBA" id="ARBA00022617"/>
    </source>
</evidence>
<reference evidence="11" key="1">
    <citation type="submission" date="2018-06" db="EMBL/GenBank/DDBJ databases">
        <authorList>
            <person name="O'Rourke A."/>
        </authorList>
    </citation>
    <scope>NUCLEOTIDE SEQUENCE</scope>
    <source>
        <strain evidence="11">132550021-3</strain>
    </source>
</reference>
<evidence type="ECO:0000256" key="8">
    <source>
        <dbReference type="ARBA" id="ARBA00023004"/>
    </source>
</evidence>
<dbReference type="SUPFAM" id="SSF81343">
    <property type="entry name" value="Fumarate reductase respiratory complex transmembrane subunits"/>
    <property type="match status" value="1"/>
</dbReference>
<proteinExistence type="predicted"/>
<dbReference type="InterPro" id="IPR000701">
    <property type="entry name" value="SuccDH_FuR_B_TM-su"/>
</dbReference>
<evidence type="ECO:0000256" key="6">
    <source>
        <dbReference type="ARBA" id="ARBA00022723"/>
    </source>
</evidence>
<comment type="cofactor">
    <cofactor evidence="1">
        <name>heme</name>
        <dbReference type="ChEBI" id="CHEBI:30413"/>
    </cofactor>
</comment>
<evidence type="ECO:0000313" key="12">
    <source>
        <dbReference type="Proteomes" id="UP001199322"/>
    </source>
</evidence>
<evidence type="ECO:0000256" key="7">
    <source>
        <dbReference type="ARBA" id="ARBA00022989"/>
    </source>
</evidence>
<dbReference type="InterPro" id="IPR034804">
    <property type="entry name" value="SQR/QFR_C/D"/>
</dbReference>
<dbReference type="Proteomes" id="UP001199322">
    <property type="component" value="Unassembled WGS sequence"/>
</dbReference>
<evidence type="ECO:0000256" key="2">
    <source>
        <dbReference type="ARBA" id="ARBA00004050"/>
    </source>
</evidence>
<evidence type="ECO:0000256" key="5">
    <source>
        <dbReference type="ARBA" id="ARBA00022692"/>
    </source>
</evidence>
<comment type="caution">
    <text evidence="11">The sequence shown here is derived from an EMBL/GenBank/DDBJ whole genome shotgun (WGS) entry which is preliminary data.</text>
</comment>
<organism evidence="11 12">
    <name type="scientific">Ralstonia pickettii</name>
    <name type="common">Burkholderia pickettii</name>
    <dbReference type="NCBI Taxonomy" id="329"/>
    <lineage>
        <taxon>Bacteria</taxon>
        <taxon>Pseudomonadati</taxon>
        <taxon>Pseudomonadota</taxon>
        <taxon>Betaproteobacteria</taxon>
        <taxon>Burkholderiales</taxon>
        <taxon>Burkholderiaceae</taxon>
        <taxon>Ralstonia</taxon>
    </lineage>
</organism>
<evidence type="ECO:0000256" key="1">
    <source>
        <dbReference type="ARBA" id="ARBA00001971"/>
    </source>
</evidence>
<keyword evidence="8" id="KW-0408">Iron</keyword>
<dbReference type="Pfam" id="PF01127">
    <property type="entry name" value="Sdh_cyt"/>
    <property type="match status" value="1"/>
</dbReference>
<keyword evidence="7 10" id="KW-1133">Transmembrane helix</keyword>
<keyword evidence="6" id="KW-0479">Metal-binding</keyword>
<dbReference type="GO" id="GO:0046872">
    <property type="term" value="F:metal ion binding"/>
    <property type="evidence" value="ECO:0007669"/>
    <property type="project" value="UniProtKB-KW"/>
</dbReference>
<sequence length="44" mass="4760">MANNNIGPKRLVVGAHYGLKDFLAQRVTAVIMAVYTVVLLAAFL</sequence>
<evidence type="ECO:0000313" key="11">
    <source>
        <dbReference type="EMBL" id="MBX3891549.1"/>
    </source>
</evidence>
<name>A0A9Q2H3Q8_RALPI</name>
<dbReference type="EMBL" id="QGBI01000016">
    <property type="protein sequence ID" value="MBX3891549.1"/>
    <property type="molecule type" value="Genomic_DNA"/>
</dbReference>